<dbReference type="RefSeq" id="WP_107804339.1">
    <property type="nucleotide sequence ID" value="NZ_QAOI01000034.1"/>
</dbReference>
<dbReference type="GO" id="GO:0005886">
    <property type="term" value="C:plasma membrane"/>
    <property type="evidence" value="ECO:0007669"/>
    <property type="project" value="UniProtKB-SubCell"/>
</dbReference>
<evidence type="ECO:0000256" key="3">
    <source>
        <dbReference type="ARBA" id="ARBA00022676"/>
    </source>
</evidence>
<dbReference type="InterPro" id="IPR001173">
    <property type="entry name" value="Glyco_trans_2-like"/>
</dbReference>
<keyword evidence="3" id="KW-0328">Glycosyltransferase</keyword>
<comment type="caution">
    <text evidence="8">The sequence shown here is derived from an EMBL/GenBank/DDBJ whole genome shotgun (WGS) entry which is preliminary data.</text>
</comment>
<dbReference type="PANTHER" id="PTHR43646:SF2">
    <property type="entry name" value="GLYCOSYLTRANSFERASE 2-LIKE DOMAIN-CONTAINING PROTEIN"/>
    <property type="match status" value="1"/>
</dbReference>
<dbReference type="SUPFAM" id="SSF53448">
    <property type="entry name" value="Nucleotide-diphospho-sugar transferases"/>
    <property type="match status" value="1"/>
</dbReference>
<keyword evidence="5 6" id="KW-0472">Membrane</keyword>
<gene>
    <name evidence="8" type="ORF">C8R26_13417</name>
</gene>
<feature type="transmembrane region" description="Helical" evidence="6">
    <location>
        <begin position="268"/>
        <end position="289"/>
    </location>
</feature>
<name>A0A2T5HDJ6_9PROT</name>
<evidence type="ECO:0000313" key="8">
    <source>
        <dbReference type="EMBL" id="PTQ69650.1"/>
    </source>
</evidence>
<dbReference type="Proteomes" id="UP000244128">
    <property type="component" value="Unassembled WGS sequence"/>
</dbReference>
<sequence length="334" mass="37117">MKLSILIKALNEETLIAKCIETALAEAEKVGGEVILVDSLSTDGTVEIASRYPIRIIQFAQKGDCGCGSAVQLGYQYARGEYLYVLDGDMELQSGFLSLGLEYLESNPDVAGVAGKLRETSIKTADNKRRAIIAATQQQIMEVLDLGGGGLYRREAIESVGYLAHRWLPACEEAELGARLRAVGWRLIRLPNTAVLHTGYAESNFQMLSRLWRSRRMQAYGMYLRTALWRPWWWLSVRQLWSIFAAPILHATAVILAIGVAYFGIVTIVPALICAELIVWSGTIAALVVRKKSILYALLSAYEWNCYAVAAIFGFMRSIPDPMIPIKARELTKH</sequence>
<dbReference type="GO" id="GO:0016757">
    <property type="term" value="F:glycosyltransferase activity"/>
    <property type="evidence" value="ECO:0007669"/>
    <property type="project" value="UniProtKB-KW"/>
</dbReference>
<dbReference type="InterPro" id="IPR029044">
    <property type="entry name" value="Nucleotide-diphossugar_trans"/>
</dbReference>
<evidence type="ECO:0000256" key="6">
    <source>
        <dbReference type="SAM" id="Phobius"/>
    </source>
</evidence>
<feature type="transmembrane region" description="Helical" evidence="6">
    <location>
        <begin position="240"/>
        <end position="262"/>
    </location>
</feature>
<evidence type="ECO:0000256" key="4">
    <source>
        <dbReference type="ARBA" id="ARBA00022679"/>
    </source>
</evidence>
<proteinExistence type="predicted"/>
<keyword evidence="6" id="KW-1133">Transmembrane helix</keyword>
<dbReference type="EMBL" id="QAOI01000034">
    <property type="protein sequence ID" value="PTQ69650.1"/>
    <property type="molecule type" value="Genomic_DNA"/>
</dbReference>
<keyword evidence="4 8" id="KW-0808">Transferase</keyword>
<reference evidence="8 9" key="1">
    <citation type="submission" date="2018-04" db="EMBL/GenBank/DDBJ databases">
        <title>Active sludge and wastewater microbial communities from Klosterneuburg, Austria.</title>
        <authorList>
            <person name="Wagner M."/>
        </authorList>
    </citation>
    <scope>NUCLEOTIDE SEQUENCE [LARGE SCALE GENOMIC DNA]</scope>
    <source>
        <strain evidence="8 9">Nm49</strain>
    </source>
</reference>
<protein>
    <submittedName>
        <fullName evidence="8">GT2 family glycosyltransferase</fullName>
    </submittedName>
</protein>
<accession>A0A2T5HDJ6</accession>
<comment type="subcellular location">
    <subcellularLocation>
        <location evidence="1">Cell membrane</location>
    </subcellularLocation>
</comment>
<feature type="domain" description="Glycosyltransferase 2-like" evidence="7">
    <location>
        <begin position="4"/>
        <end position="122"/>
    </location>
</feature>
<keyword evidence="6" id="KW-0812">Transmembrane</keyword>
<feature type="transmembrane region" description="Helical" evidence="6">
    <location>
        <begin position="296"/>
        <end position="316"/>
    </location>
</feature>
<evidence type="ECO:0000256" key="1">
    <source>
        <dbReference type="ARBA" id="ARBA00004236"/>
    </source>
</evidence>
<organism evidence="8 9">
    <name type="scientific">Nitrosomonas oligotropha</name>
    <dbReference type="NCBI Taxonomy" id="42354"/>
    <lineage>
        <taxon>Bacteria</taxon>
        <taxon>Pseudomonadati</taxon>
        <taxon>Pseudomonadota</taxon>
        <taxon>Betaproteobacteria</taxon>
        <taxon>Nitrosomonadales</taxon>
        <taxon>Nitrosomonadaceae</taxon>
        <taxon>Nitrosomonas</taxon>
    </lineage>
</organism>
<evidence type="ECO:0000256" key="2">
    <source>
        <dbReference type="ARBA" id="ARBA00022475"/>
    </source>
</evidence>
<dbReference type="AlphaFoldDB" id="A0A2T5HDJ6"/>
<keyword evidence="2" id="KW-1003">Cell membrane</keyword>
<evidence type="ECO:0000313" key="9">
    <source>
        <dbReference type="Proteomes" id="UP000244128"/>
    </source>
</evidence>
<dbReference type="PANTHER" id="PTHR43646">
    <property type="entry name" value="GLYCOSYLTRANSFERASE"/>
    <property type="match status" value="1"/>
</dbReference>
<dbReference type="Gene3D" id="3.90.550.10">
    <property type="entry name" value="Spore Coat Polysaccharide Biosynthesis Protein SpsA, Chain A"/>
    <property type="match status" value="1"/>
</dbReference>
<dbReference type="Pfam" id="PF00535">
    <property type="entry name" value="Glycos_transf_2"/>
    <property type="match status" value="1"/>
</dbReference>
<evidence type="ECO:0000256" key="5">
    <source>
        <dbReference type="ARBA" id="ARBA00023136"/>
    </source>
</evidence>
<evidence type="ECO:0000259" key="7">
    <source>
        <dbReference type="Pfam" id="PF00535"/>
    </source>
</evidence>